<evidence type="ECO:0000259" key="6">
    <source>
        <dbReference type="Pfam" id="PF01699"/>
    </source>
</evidence>
<comment type="subcellular location">
    <subcellularLocation>
        <location evidence="1">Membrane</location>
        <topology evidence="1">Multi-pass membrane protein</topology>
    </subcellularLocation>
</comment>
<dbReference type="InterPro" id="IPR004837">
    <property type="entry name" value="NaCa_Exmemb"/>
</dbReference>
<feature type="transmembrane region" description="Helical" evidence="5">
    <location>
        <begin position="75"/>
        <end position="99"/>
    </location>
</feature>
<evidence type="ECO:0000256" key="1">
    <source>
        <dbReference type="ARBA" id="ARBA00004141"/>
    </source>
</evidence>
<dbReference type="Pfam" id="PF01699">
    <property type="entry name" value="Na_Ca_ex"/>
    <property type="match status" value="2"/>
</dbReference>
<feature type="domain" description="Sodium/calcium exchanger membrane region" evidence="6">
    <location>
        <begin position="197"/>
        <end position="306"/>
    </location>
</feature>
<dbReference type="AlphaFoldDB" id="A0A845UBC1"/>
<comment type="caution">
    <text evidence="7">The sequence shown here is derived from an EMBL/GenBank/DDBJ whole genome shotgun (WGS) entry which is preliminary data.</text>
</comment>
<proteinExistence type="predicted"/>
<evidence type="ECO:0000256" key="3">
    <source>
        <dbReference type="ARBA" id="ARBA00022989"/>
    </source>
</evidence>
<feature type="transmembrane region" description="Helical" evidence="5">
    <location>
        <begin position="261"/>
        <end position="286"/>
    </location>
</feature>
<dbReference type="InterPro" id="IPR044880">
    <property type="entry name" value="NCX_ion-bd_dom_sf"/>
</dbReference>
<feature type="transmembrane region" description="Helical" evidence="5">
    <location>
        <begin position="221"/>
        <end position="240"/>
    </location>
</feature>
<dbReference type="EMBL" id="WNJL01000037">
    <property type="protein sequence ID" value="NDU43221.1"/>
    <property type="molecule type" value="Genomic_DNA"/>
</dbReference>
<evidence type="ECO:0000313" key="7">
    <source>
        <dbReference type="EMBL" id="NDU43221.1"/>
    </source>
</evidence>
<feature type="transmembrane region" description="Helical" evidence="5">
    <location>
        <begin position="195"/>
        <end position="215"/>
    </location>
</feature>
<dbReference type="Gene3D" id="1.20.1420.30">
    <property type="entry name" value="NCX, central ion-binding region"/>
    <property type="match status" value="1"/>
</dbReference>
<gene>
    <name evidence="7" type="ORF">GL267_11440</name>
</gene>
<keyword evidence="3 5" id="KW-1133">Transmembrane helix</keyword>
<evidence type="ECO:0000256" key="2">
    <source>
        <dbReference type="ARBA" id="ARBA00022692"/>
    </source>
</evidence>
<dbReference type="PANTHER" id="PTHR10846:SF8">
    <property type="entry name" value="INNER MEMBRANE PROTEIN YRBG"/>
    <property type="match status" value="1"/>
</dbReference>
<protein>
    <submittedName>
        <fullName evidence="7">Sodium:calcium antiporter</fullName>
    </submittedName>
</protein>
<dbReference type="GO" id="GO:0005886">
    <property type="term" value="C:plasma membrane"/>
    <property type="evidence" value="ECO:0007669"/>
    <property type="project" value="TreeGrafter"/>
</dbReference>
<evidence type="ECO:0000256" key="5">
    <source>
        <dbReference type="SAM" id="Phobius"/>
    </source>
</evidence>
<reference evidence="7" key="1">
    <citation type="submission" date="2019-11" db="EMBL/GenBank/DDBJ databases">
        <title>Acidithiobacillus ferrianus sp. nov.: a facultatively anaerobic and extremely acidophilic chemolithoautotroph.</title>
        <authorList>
            <person name="Norris P.R."/>
            <person name="Falagan C."/>
            <person name="Moya-Beltran A."/>
            <person name="Castro M."/>
            <person name="Quatrini R."/>
            <person name="Johnson D.B."/>
        </authorList>
    </citation>
    <scope>NUCLEOTIDE SEQUENCE [LARGE SCALE GENOMIC DNA]</scope>
    <source>
        <strain evidence="7">MG</strain>
    </source>
</reference>
<keyword evidence="2 5" id="KW-0812">Transmembrane</keyword>
<dbReference type="GO" id="GO:0008273">
    <property type="term" value="F:calcium, potassium:sodium antiporter activity"/>
    <property type="evidence" value="ECO:0007669"/>
    <property type="project" value="TreeGrafter"/>
</dbReference>
<evidence type="ECO:0000256" key="4">
    <source>
        <dbReference type="ARBA" id="ARBA00023136"/>
    </source>
</evidence>
<keyword evidence="4 5" id="KW-0472">Membrane</keyword>
<organism evidence="7">
    <name type="scientific">Acidithiobacillus ferrianus</name>
    <dbReference type="NCBI Taxonomy" id="2678518"/>
    <lineage>
        <taxon>Bacteria</taxon>
        <taxon>Pseudomonadati</taxon>
        <taxon>Pseudomonadota</taxon>
        <taxon>Acidithiobacillia</taxon>
        <taxon>Acidithiobacillales</taxon>
        <taxon>Acidithiobacillaceae</taxon>
        <taxon>Acidithiobacillus</taxon>
    </lineage>
</organism>
<accession>A0A845UBC1</accession>
<feature type="transmembrane region" description="Helical" evidence="5">
    <location>
        <begin position="142"/>
        <end position="161"/>
    </location>
</feature>
<name>A0A845UBC1_9PROT</name>
<dbReference type="RefSeq" id="WP_163098443.1">
    <property type="nucleotide sequence ID" value="NZ_CP127523.1"/>
</dbReference>
<feature type="transmembrane region" description="Helical" evidence="5">
    <location>
        <begin position="120"/>
        <end position="136"/>
    </location>
</feature>
<dbReference type="PANTHER" id="PTHR10846">
    <property type="entry name" value="SODIUM/POTASSIUM/CALCIUM EXCHANGER"/>
    <property type="match status" value="1"/>
</dbReference>
<feature type="domain" description="Sodium/calcium exchanger membrane region" evidence="6">
    <location>
        <begin position="3"/>
        <end position="162"/>
    </location>
</feature>
<dbReference type="InterPro" id="IPR004481">
    <property type="entry name" value="K/Na/Ca-exchanger"/>
</dbReference>
<dbReference type="GO" id="GO:0006874">
    <property type="term" value="P:intracellular calcium ion homeostasis"/>
    <property type="evidence" value="ECO:0007669"/>
    <property type="project" value="TreeGrafter"/>
</dbReference>
<sequence>MDIFLLIVALIVILAGAEAFTNALEHLGDRLGISEGVTGSIFAAVGTALPETMVPIVAIFSTATSGAPAQLGEEVGVGAILGAPMMLSTLTLFIMALFVSPQRGWRGALTPEPTGLRRDLRWFLISFGLSAVALFVPHHITLARIGIGMALVTMYFLYVMVTLRASADLVAEGHGTEAEHALYLSKTSLPTNMPVILIQLALGLGMIVFGANLFVDGIEGLSHWLDISALILSLLIVPVATELPEKINSILWIRRRKDTLAFGNITDALVFQGSLLPAIGVLLTPWSPSPPVLLGAGLTLLAGGYTYLLVQRGVTLRPYHFLFNGLCYGAYFFALT</sequence>
<feature type="transmembrane region" description="Helical" evidence="5">
    <location>
        <begin position="292"/>
        <end position="310"/>
    </location>
</feature>
<dbReference type="GO" id="GO:0005262">
    <property type="term" value="F:calcium channel activity"/>
    <property type="evidence" value="ECO:0007669"/>
    <property type="project" value="TreeGrafter"/>
</dbReference>